<protein>
    <submittedName>
        <fullName evidence="6">Tape measure protein</fullName>
    </submittedName>
</protein>
<dbReference type="EMBL" id="JBIEKR010000012">
    <property type="protein sequence ID" value="MFG6273973.1"/>
    <property type="molecule type" value="Genomic_DNA"/>
</dbReference>
<name>A0ABW7DRG7_9FIRM</name>
<feature type="coiled-coil region" evidence="1">
    <location>
        <begin position="1124"/>
        <end position="1151"/>
    </location>
</feature>
<feature type="domain" description="Tape measure protein N-terminal" evidence="5">
    <location>
        <begin position="61"/>
        <end position="242"/>
    </location>
</feature>
<feature type="transmembrane region" description="Helical" evidence="3">
    <location>
        <begin position="484"/>
        <end position="509"/>
    </location>
</feature>
<dbReference type="PANTHER" id="PTHR38812:SF2">
    <property type="entry name" value="MU-LIKE PROPHAGE FLUMU PROTEIN GP42"/>
    <property type="match status" value="1"/>
</dbReference>
<keyword evidence="7" id="KW-1185">Reference proteome</keyword>
<feature type="region of interest" description="Disordered" evidence="2">
    <location>
        <begin position="612"/>
        <end position="631"/>
    </location>
</feature>
<evidence type="ECO:0000313" key="7">
    <source>
        <dbReference type="Proteomes" id="UP001605989"/>
    </source>
</evidence>
<evidence type="ECO:0000313" key="6">
    <source>
        <dbReference type="EMBL" id="MFG6273973.1"/>
    </source>
</evidence>
<keyword evidence="3" id="KW-0812">Transmembrane</keyword>
<comment type="caution">
    <text evidence="6">The sequence shown here is derived from an EMBL/GenBank/DDBJ whole genome shotgun (WGS) entry which is preliminary data.</text>
</comment>
<dbReference type="PANTHER" id="PTHR38812">
    <property type="entry name" value="MU-LIKE PROPHAGE FLUMU PROTEIN GP42"/>
    <property type="match status" value="1"/>
</dbReference>
<feature type="compositionally biased region" description="Polar residues" evidence="2">
    <location>
        <begin position="570"/>
        <end position="581"/>
    </location>
</feature>
<dbReference type="InterPro" id="IPR023346">
    <property type="entry name" value="Lysozyme-like_dom_sf"/>
</dbReference>
<keyword evidence="3" id="KW-1133">Transmembrane helix</keyword>
<feature type="transmembrane region" description="Helical" evidence="3">
    <location>
        <begin position="450"/>
        <end position="477"/>
    </location>
</feature>
<dbReference type="Pfam" id="PF01464">
    <property type="entry name" value="SLT"/>
    <property type="match status" value="1"/>
</dbReference>
<feature type="domain" description="Transglycosylase SLT" evidence="4">
    <location>
        <begin position="804"/>
        <end position="911"/>
    </location>
</feature>
<evidence type="ECO:0000256" key="3">
    <source>
        <dbReference type="SAM" id="Phobius"/>
    </source>
</evidence>
<gene>
    <name evidence="6" type="ORF">ACGTZG_12340</name>
</gene>
<dbReference type="NCBIfam" id="TIGR02675">
    <property type="entry name" value="tape_meas_nterm"/>
    <property type="match status" value="1"/>
</dbReference>
<dbReference type="Pfam" id="PF20155">
    <property type="entry name" value="TMP_3"/>
    <property type="match status" value="1"/>
</dbReference>
<keyword evidence="1" id="KW-0175">Coiled coil</keyword>
<proteinExistence type="predicted"/>
<reference evidence="6 7" key="1">
    <citation type="submission" date="2024-10" db="EMBL/GenBank/DDBJ databases">
        <authorList>
            <person name="Sang B.-I."/>
            <person name="Prabhaharan D."/>
        </authorList>
    </citation>
    <scope>NUCLEOTIDE SEQUENCE [LARGE SCALE GENOMIC DNA]</scope>
    <source>
        <strain evidence="6 7">MH</strain>
    </source>
</reference>
<feature type="region of interest" description="Disordered" evidence="2">
    <location>
        <begin position="570"/>
        <end position="602"/>
    </location>
</feature>
<keyword evidence="3" id="KW-0472">Membrane</keyword>
<evidence type="ECO:0000259" key="4">
    <source>
        <dbReference type="Pfam" id="PF01464"/>
    </source>
</evidence>
<dbReference type="SUPFAM" id="SSF53955">
    <property type="entry name" value="Lysozyme-like"/>
    <property type="match status" value="1"/>
</dbReference>
<accession>A0ABW7DRG7</accession>
<organism evidence="6 7">
    <name type="scientific">Megasphaera hexanoica</name>
    <dbReference type="NCBI Taxonomy" id="1675036"/>
    <lineage>
        <taxon>Bacteria</taxon>
        <taxon>Bacillati</taxon>
        <taxon>Bacillota</taxon>
        <taxon>Negativicutes</taxon>
        <taxon>Veillonellales</taxon>
        <taxon>Veillonellaceae</taxon>
        <taxon>Megasphaera</taxon>
    </lineage>
</organism>
<dbReference type="RefSeq" id="WP_113855556.1">
    <property type="nucleotide sequence ID" value="NZ_CP011940.1"/>
</dbReference>
<feature type="compositionally biased region" description="Gly residues" evidence="2">
    <location>
        <begin position="612"/>
        <end position="629"/>
    </location>
</feature>
<dbReference type="InterPro" id="IPR053058">
    <property type="entry name" value="Mulikevirus_tape_measure"/>
</dbReference>
<dbReference type="Gene3D" id="1.10.530.10">
    <property type="match status" value="1"/>
</dbReference>
<dbReference type="InterPro" id="IPR008258">
    <property type="entry name" value="Transglycosylase_SLT_dom_1"/>
</dbReference>
<evidence type="ECO:0000256" key="2">
    <source>
        <dbReference type="SAM" id="MobiDB-lite"/>
    </source>
</evidence>
<evidence type="ECO:0000256" key="1">
    <source>
        <dbReference type="SAM" id="Coils"/>
    </source>
</evidence>
<dbReference type="InterPro" id="IPR013491">
    <property type="entry name" value="Tape_meas_N"/>
</dbReference>
<sequence>MATVTSILVKIGANSSELRKELTATKKELNETLGSEVMAASKKAVLGIAGVAASLGALGAKAVQAAGNFQQVQAAMTNMLGSADRAKTLLGQLQDFAAKTPFEFNDVAAASQKFLAFGFTAEQIIPTLRAVGDAAAGVGMGKEGIDRITLALGQMAAKSKVQSDEMLQLTEAGIPAWQMLADKIGVSIPQAMDMVSKGAVDAQTGLQALVGGMEERFGGMMDQQSQTITGTWSNMMDGLSQTAIAVGQKISDALNLPDLFSSLGDSFQQFADLVKNEGIGTALSEMIPPEVQIAAAGLAATLTAATIPALTNFALSAKLATLPLASTLLTGLNNLKTAALAVPSGMAAATTSFTLIKNGAVAAGAGLSGFALNIKGAITSLPSLIATIGRVVIAFGPLALIITAVGIAIAAFISSGHKLSDLLNVMPGTMDAVNMAGDALKRLWGELGQAISNLVSVASPLITIMATVFTAAIYAIIAAINVVVAVLSFLLATVSNIITGIIAMFNWAYEGISSALSDIGNALSDMADSILPEWAKSGLSTIRGFVQTAIGWLQKLIDKIFHTNNALSNAGKTATENTGDENQPPEDNGPEDHKMPTFDNFSGGGADAGVGGAAGMGGSSGSGAAGSLGAGSYDEKKFRETILGYMDENQGRPYDGFECTVYVKSGLGGAGVDTSGLGNEVYEGAETNDRDANAANSSWIQTAIAHGAWHPTDPYGNGGGNAKPGDVWVTNNGNHVLVQDTNGYYSAGGYKGVSAHYDQDVRSAFAGNIVGYIDSAQLAGVSGGSGVMNRPQFNWDQSIYTQATKAAASAYSEDPALLLAVAMKENGGNTVSGLTMEGGNGGGMMQILSGDQDIADGNGGRVKIKDLYPDYQTNVYSNALAGAAMLQDKINANGGDVWKGVADYYGGEDKEDYAAQVRSNYAQIRAQGAGGSDFVQNMANYRKKMAEQALQTHQQIDDSYAQSTATQVELTDRKFKKEYEKLNESKAYNANYQKDKEALDIMYAQEHLKAVEADAEKEQQIRSKATEIAANVKTNAPAVTDTASEKELSKMEADYDKAIESIKSKWQQYSSDYASMTKSQKAMFLKALDDENIAYEVSADGRLSFAKEIYAEELAQYKSFIDEKTAYYQQAKDIEADIDEAKNQVSLEKLQAVLTDANAVRLSDYEAQKAMLDTYQETYLAAHASTAQMVSSLYSTAFDGLSSAITNTIMGTKTLGDAFAALGKSLIQVVVEFYAKQLAGMLVNSAMAKSQTSAAIAQTAAEGAAMSAALGPAAFFKLVLDPSSAGVAMSLMAAGTAASMATSMASTFTGLGSLSSGSATWSEKQSALNNAPWNGQKLASGGITKGATIAMIGEGHHDEAVLPLSRDKFEQLGLIDNNKSVNSVSMSVNALDASSFTDFLRNGGADAIKQMLFDSGRDFTTEAGVW</sequence>
<evidence type="ECO:0000259" key="5">
    <source>
        <dbReference type="Pfam" id="PF20155"/>
    </source>
</evidence>
<dbReference type="Proteomes" id="UP001605989">
    <property type="component" value="Unassembled WGS sequence"/>
</dbReference>
<feature type="transmembrane region" description="Helical" evidence="3">
    <location>
        <begin position="391"/>
        <end position="413"/>
    </location>
</feature>